<organism evidence="2 3">
    <name type="scientific">Dunaliella salina</name>
    <name type="common">Green alga</name>
    <name type="synonym">Protococcus salinus</name>
    <dbReference type="NCBI Taxonomy" id="3046"/>
    <lineage>
        <taxon>Eukaryota</taxon>
        <taxon>Viridiplantae</taxon>
        <taxon>Chlorophyta</taxon>
        <taxon>core chlorophytes</taxon>
        <taxon>Chlorophyceae</taxon>
        <taxon>CS clade</taxon>
        <taxon>Chlamydomonadales</taxon>
        <taxon>Dunaliellaceae</taxon>
        <taxon>Dunaliella</taxon>
    </lineage>
</organism>
<name>A0ABQ7GCQ1_DUNSA</name>
<accession>A0ABQ7GCQ1</accession>
<keyword evidence="3" id="KW-1185">Reference proteome</keyword>
<feature type="compositionally biased region" description="Polar residues" evidence="1">
    <location>
        <begin position="702"/>
        <end position="723"/>
    </location>
</feature>
<feature type="compositionally biased region" description="Polar residues" evidence="1">
    <location>
        <begin position="590"/>
        <end position="610"/>
    </location>
</feature>
<evidence type="ECO:0000313" key="3">
    <source>
        <dbReference type="Proteomes" id="UP000815325"/>
    </source>
</evidence>
<comment type="caution">
    <text evidence="2">The sequence shown here is derived from an EMBL/GenBank/DDBJ whole genome shotgun (WGS) entry which is preliminary data.</text>
</comment>
<dbReference type="Proteomes" id="UP000815325">
    <property type="component" value="Unassembled WGS sequence"/>
</dbReference>
<feature type="region of interest" description="Disordered" evidence="1">
    <location>
        <begin position="302"/>
        <end position="356"/>
    </location>
</feature>
<feature type="non-terminal residue" evidence="2">
    <location>
        <position position="877"/>
    </location>
</feature>
<protein>
    <submittedName>
        <fullName evidence="2">Uncharacterized protein</fullName>
    </submittedName>
</protein>
<feature type="compositionally biased region" description="Polar residues" evidence="1">
    <location>
        <begin position="636"/>
        <end position="645"/>
    </location>
</feature>
<feature type="compositionally biased region" description="Low complexity" evidence="1">
    <location>
        <begin position="319"/>
        <end position="331"/>
    </location>
</feature>
<evidence type="ECO:0000313" key="2">
    <source>
        <dbReference type="EMBL" id="KAF5832374.1"/>
    </source>
</evidence>
<feature type="compositionally biased region" description="Low complexity" evidence="1">
    <location>
        <begin position="492"/>
        <end position="511"/>
    </location>
</feature>
<feature type="compositionally biased region" description="Basic residues" evidence="1">
    <location>
        <begin position="866"/>
        <end position="877"/>
    </location>
</feature>
<feature type="compositionally biased region" description="Basic and acidic residues" evidence="1">
    <location>
        <begin position="812"/>
        <end position="822"/>
    </location>
</feature>
<dbReference type="EMBL" id="MU069878">
    <property type="protein sequence ID" value="KAF5832374.1"/>
    <property type="molecule type" value="Genomic_DNA"/>
</dbReference>
<feature type="region of interest" description="Disordered" evidence="1">
    <location>
        <begin position="526"/>
        <end position="659"/>
    </location>
</feature>
<feature type="compositionally biased region" description="Polar residues" evidence="1">
    <location>
        <begin position="730"/>
        <end position="744"/>
    </location>
</feature>
<feature type="region of interest" description="Disordered" evidence="1">
    <location>
        <begin position="481"/>
        <end position="511"/>
    </location>
</feature>
<feature type="region of interest" description="Disordered" evidence="1">
    <location>
        <begin position="678"/>
        <end position="877"/>
    </location>
</feature>
<feature type="region of interest" description="Disordered" evidence="1">
    <location>
        <begin position="408"/>
        <end position="454"/>
    </location>
</feature>
<gene>
    <name evidence="2" type="ORF">DUNSADRAFT_11746</name>
</gene>
<feature type="compositionally biased region" description="Low complexity" evidence="1">
    <location>
        <begin position="526"/>
        <end position="543"/>
    </location>
</feature>
<evidence type="ECO:0000256" key="1">
    <source>
        <dbReference type="SAM" id="MobiDB-lite"/>
    </source>
</evidence>
<proteinExistence type="predicted"/>
<sequence length="877" mass="95617">MSGPWHSVRNANMRQGCACKCRSRQSLGNGHGRAGKWYNMSRPHMLKHACSLVQIAAEPGKWYNTSSPHMAAQGIPHGFALEPLPDLPLGYPVVFDINLESADGRRMVEFLKSGNYLSRISTTSVLAVFPTYNRDTQLYGHARMSAQWADSGRIEARFVLEALEFRDYSNAGLQAEGMRSRLATDMVLLVFILMYCMMTTRDVVKSFAAQQRRTRMLLELHNHMQEQMRARVDDTELLTFHTRMNPTFKPKKKRRASCEVAPPLQAHSHMLLGTNQSPSLLGSQSGQLPWGTRASAELPSVDACGGEEAGLPREKKQRQQSGVPHGQDQQQQGGGGMDACHATQGDGKHGGAASESKQWGHVMQVGPAKSAPSRWRVACELEPSDSEQPQQHVGCSGGSELGYHYHLQRHGSSASSAAPPPGFASVERSQYVESPHEPGNHSISSSTPLTSQGHQAPVLPHILTVNPPMIHAPGLHHFQPANQHQHHHHHPQQQQQEHLNQQQQQQQQRQQQRQQQQQEQQQQQRQSQQQQQQQRQQQHQQQQPGPTGSHPPSAFRRTPGALNPLSSREQDPPPPPSTLAHKHVPLPESSAVSSPAHSTGRMRQSPSLPTSVAAASADHLPPADRPLGSHYDNPPRVSSHTSTSRPIPHFLSAPMSAVQPPPLRHHAALEEGSLSHALPRGSRLSASVSASTAPLAAAPAAQQHNSSTTAPPPQRNSATTASAQPMRISPTFSASSPTARTHIQQGAPRVGSAQEGGKIPQPPAPRYWSVTEKGVGQHSWGAQGSQYHRGQVAAAESPAAPSPPTHGWGPVSEREGAPDTEARSGSWSSWKHHPHALAEEEPNDARVTYSRDSDVRGEVVSQTTIGRHHHHGMTGAE</sequence>
<feature type="compositionally biased region" description="Polar residues" evidence="1">
    <location>
        <begin position="441"/>
        <end position="454"/>
    </location>
</feature>
<reference evidence="2" key="1">
    <citation type="submission" date="2017-08" db="EMBL/GenBank/DDBJ databases">
        <authorList>
            <person name="Polle J.E."/>
            <person name="Barry K."/>
            <person name="Cushman J."/>
            <person name="Schmutz J."/>
            <person name="Tran D."/>
            <person name="Hathwaick L.T."/>
            <person name="Yim W.C."/>
            <person name="Jenkins J."/>
            <person name="Mckie-Krisberg Z.M."/>
            <person name="Prochnik S."/>
            <person name="Lindquist E."/>
            <person name="Dockter R.B."/>
            <person name="Adam C."/>
            <person name="Molina H."/>
            <person name="Bunkerborg J."/>
            <person name="Jin E."/>
            <person name="Buchheim M."/>
            <person name="Magnuson J."/>
        </authorList>
    </citation>
    <scope>NUCLEOTIDE SEQUENCE</scope>
    <source>
        <strain evidence="2">CCAP 19/18</strain>
    </source>
</reference>
<feature type="compositionally biased region" description="Low complexity" evidence="1">
    <location>
        <begin position="684"/>
        <end position="701"/>
    </location>
</feature>